<evidence type="ECO:0000313" key="5">
    <source>
        <dbReference type="EMBL" id="RLU56224.1"/>
    </source>
</evidence>
<dbReference type="OrthoDB" id="2365508at2"/>
<dbReference type="PANTHER" id="PTHR42939">
    <property type="entry name" value="ABC TRANSPORTER ATP-BINDING PROTEIN ALBC-RELATED"/>
    <property type="match status" value="1"/>
</dbReference>
<reference evidence="5 6" key="1">
    <citation type="submission" date="2018-06" db="EMBL/GenBank/DDBJ databases">
        <title>Mutators as drivers of adaptation in pathogenic bacteria and a risk factor for host jumps and vaccine escape.</title>
        <authorList>
            <person name="Barnes A.C."/>
            <person name="Silayeva O."/>
        </authorList>
    </citation>
    <scope>NUCLEOTIDE SEQUENCE [LARGE SCALE GENOMIC DNA]</scope>
    <source>
        <strain evidence="5 6">QMA0445</strain>
    </source>
</reference>
<dbReference type="PROSITE" id="PS50893">
    <property type="entry name" value="ABC_TRANSPORTER_2"/>
    <property type="match status" value="1"/>
</dbReference>
<dbReference type="InterPro" id="IPR027417">
    <property type="entry name" value="P-loop_NTPase"/>
</dbReference>
<organism evidence="5 6">
    <name type="scientific">Streptococcus iniae</name>
    <name type="common">Streptococcus shiloi</name>
    <dbReference type="NCBI Taxonomy" id="1346"/>
    <lineage>
        <taxon>Bacteria</taxon>
        <taxon>Bacillati</taxon>
        <taxon>Bacillota</taxon>
        <taxon>Bacilli</taxon>
        <taxon>Lactobacillales</taxon>
        <taxon>Streptococcaceae</taxon>
        <taxon>Streptococcus</taxon>
    </lineage>
</organism>
<evidence type="ECO:0000313" key="6">
    <source>
        <dbReference type="Proteomes" id="UP000269148"/>
    </source>
</evidence>
<name>A0A3L8GI57_STRIN</name>
<dbReference type="GO" id="GO:0005524">
    <property type="term" value="F:ATP binding"/>
    <property type="evidence" value="ECO:0007669"/>
    <property type="project" value="UniProtKB-KW"/>
</dbReference>
<dbReference type="InterPro" id="IPR003439">
    <property type="entry name" value="ABC_transporter-like_ATP-bd"/>
</dbReference>
<evidence type="ECO:0000256" key="2">
    <source>
        <dbReference type="ARBA" id="ARBA00022741"/>
    </source>
</evidence>
<dbReference type="Gene3D" id="3.40.50.300">
    <property type="entry name" value="P-loop containing nucleotide triphosphate hydrolases"/>
    <property type="match status" value="1"/>
</dbReference>
<gene>
    <name evidence="5" type="ORF">DIY07_06905</name>
</gene>
<dbReference type="Pfam" id="PF00005">
    <property type="entry name" value="ABC_tran"/>
    <property type="match status" value="1"/>
</dbReference>
<comment type="caution">
    <text evidence="5">The sequence shown here is derived from an EMBL/GenBank/DDBJ whole genome shotgun (WGS) entry which is preliminary data.</text>
</comment>
<dbReference type="InterPro" id="IPR051782">
    <property type="entry name" value="ABC_Transporter_VariousFunc"/>
</dbReference>
<dbReference type="EMBL" id="QLQD01000061">
    <property type="protein sequence ID" value="RLU56224.1"/>
    <property type="molecule type" value="Genomic_DNA"/>
</dbReference>
<sequence>MVLKINKIVHKYSTFELDISQMEIADNQIVGLIGSNGAGKTTLMNVLSRFLVASDAFDVSGLNEDKILYISSDLVPFDYMSVEEFVNIILKYSKSEKKCSTILDELQLQEKRNTQISDLSQGMTKKLSMVNIFINDYDLIILDEPFNSIDVNYIFQLKRLLLKLKKTTTIIISSHILDTLNDICDEYIYLKDGKVAKHMKNTGKIDELERELID</sequence>
<dbReference type="GO" id="GO:0016887">
    <property type="term" value="F:ATP hydrolysis activity"/>
    <property type="evidence" value="ECO:0007669"/>
    <property type="project" value="InterPro"/>
</dbReference>
<dbReference type="SMART" id="SM00382">
    <property type="entry name" value="AAA"/>
    <property type="match status" value="1"/>
</dbReference>
<evidence type="ECO:0000256" key="3">
    <source>
        <dbReference type="ARBA" id="ARBA00022840"/>
    </source>
</evidence>
<proteinExistence type="predicted"/>
<keyword evidence="3" id="KW-0067">ATP-binding</keyword>
<dbReference type="SUPFAM" id="SSF52540">
    <property type="entry name" value="P-loop containing nucleoside triphosphate hydrolases"/>
    <property type="match status" value="1"/>
</dbReference>
<keyword evidence="1" id="KW-0813">Transport</keyword>
<feature type="domain" description="ABC transporter" evidence="4">
    <location>
        <begin position="2"/>
        <end position="212"/>
    </location>
</feature>
<dbReference type="Proteomes" id="UP000269148">
    <property type="component" value="Unassembled WGS sequence"/>
</dbReference>
<dbReference type="InterPro" id="IPR003593">
    <property type="entry name" value="AAA+_ATPase"/>
</dbReference>
<keyword evidence="2" id="KW-0547">Nucleotide-binding</keyword>
<protein>
    <recommendedName>
        <fullName evidence="4">ABC transporter domain-containing protein</fullName>
    </recommendedName>
</protein>
<evidence type="ECO:0000256" key="1">
    <source>
        <dbReference type="ARBA" id="ARBA00022448"/>
    </source>
</evidence>
<dbReference type="PANTHER" id="PTHR42939:SF1">
    <property type="entry name" value="ABC TRANSPORTER ATP-BINDING PROTEIN ALBC-RELATED"/>
    <property type="match status" value="1"/>
</dbReference>
<evidence type="ECO:0000259" key="4">
    <source>
        <dbReference type="PROSITE" id="PS50893"/>
    </source>
</evidence>
<accession>A0A3L8GI57</accession>
<dbReference type="AlphaFoldDB" id="A0A3L8GI57"/>
<dbReference type="STRING" id="1346.BMF34_06730"/>